<evidence type="ECO:0000256" key="8">
    <source>
        <dbReference type="ARBA" id="ARBA00022692"/>
    </source>
</evidence>
<dbReference type="EC" id="2.7.13.3" evidence="3"/>
<evidence type="ECO:0000313" key="18">
    <source>
        <dbReference type="EMBL" id="SFB14779.1"/>
    </source>
</evidence>
<dbReference type="EMBL" id="FOJU01000006">
    <property type="protein sequence ID" value="SFB14779.1"/>
    <property type="molecule type" value="Genomic_DNA"/>
</dbReference>
<dbReference type="Pfam" id="PF00672">
    <property type="entry name" value="HAMP"/>
    <property type="match status" value="1"/>
</dbReference>
<dbReference type="InterPro" id="IPR003660">
    <property type="entry name" value="HAMP_dom"/>
</dbReference>
<dbReference type="PANTHER" id="PTHR44936:SF5">
    <property type="entry name" value="SENSOR HISTIDINE KINASE ENVZ"/>
    <property type="match status" value="1"/>
</dbReference>
<evidence type="ECO:0000256" key="5">
    <source>
        <dbReference type="ARBA" id="ARBA00022519"/>
    </source>
</evidence>
<dbReference type="PANTHER" id="PTHR44936">
    <property type="entry name" value="SENSOR PROTEIN CREC"/>
    <property type="match status" value="1"/>
</dbReference>
<dbReference type="STRING" id="871651.SAMN05421688_3237"/>
<evidence type="ECO:0000256" key="2">
    <source>
        <dbReference type="ARBA" id="ARBA00004429"/>
    </source>
</evidence>
<keyword evidence="12 15" id="KW-1133">Transmembrane helix</keyword>
<keyword evidence="5" id="KW-0997">Cell inner membrane</keyword>
<dbReference type="Gene3D" id="3.30.565.10">
    <property type="entry name" value="Histidine kinase-like ATPase, C-terminal domain"/>
    <property type="match status" value="1"/>
</dbReference>
<dbReference type="InterPro" id="IPR003661">
    <property type="entry name" value="HisK_dim/P_dom"/>
</dbReference>
<dbReference type="PROSITE" id="PS50109">
    <property type="entry name" value="HIS_KIN"/>
    <property type="match status" value="1"/>
</dbReference>
<dbReference type="InterPro" id="IPR003594">
    <property type="entry name" value="HATPase_dom"/>
</dbReference>
<organism evidence="18 19">
    <name type="scientific">Poseidonocella pacifica</name>
    <dbReference type="NCBI Taxonomy" id="871651"/>
    <lineage>
        <taxon>Bacteria</taxon>
        <taxon>Pseudomonadati</taxon>
        <taxon>Pseudomonadota</taxon>
        <taxon>Alphaproteobacteria</taxon>
        <taxon>Rhodobacterales</taxon>
        <taxon>Roseobacteraceae</taxon>
        <taxon>Poseidonocella</taxon>
    </lineage>
</organism>
<reference evidence="18 19" key="1">
    <citation type="submission" date="2016-10" db="EMBL/GenBank/DDBJ databases">
        <authorList>
            <person name="de Groot N.N."/>
        </authorList>
    </citation>
    <scope>NUCLEOTIDE SEQUENCE [LARGE SCALE GENOMIC DNA]</scope>
    <source>
        <strain evidence="18 19">DSM 29316</strain>
    </source>
</reference>
<sequence>MIPTVERLAIRKTHVIGKMAGSPQSFNTPILALHDLSVAQGLIWLKRGIGAFAPAKFSVFGEVFHKGSAPRMRGTKRQNGGSGFGGEGAGEGGMVAMGMCYENVRYFLARLKRPQDRVEVAGVVRPGIDHRKLGRAEQIGIGPAKGHWGGVGCEDEAKVLPERDNLTGLGIEICRVGHSSLLSLRLAMCIALPMFFQWLKRYMPRSLYGRAALILLLPIVTLQLAVSVAFIQRHFATVTEQLTAAVVLELEYLRDEVENSVSPDIALARLSRAFEMEGHFVVAQSAPEQDYRTWYDLTGRRVFAELRGGLPGVRAVSLPNDRRVTLWLETDAGLAELRFRRDRLSASNPHQLLVIMIVLGTILTVVSFVFLRNQLRPIRRLGIAAEAFGKGRHVPYRPTGALEVRAAGNAFLDMRARIERQIEQRTLMLSGVSHDLRTPLTRLKLGLSLLDDVDREPLERDVDEMREMLDAFLDFARGEAESPPEPVDPVALVAMIVDDARRSGRSVSIVSSEGTGEVRLRVGAIRRAVENLIGNAVRYGTKAEISVALTAKALRISVEDDGPGIPEAQRAEAIKPFSRLEPGRNQNRGAGVGLGLAIATDIARAHGGALRLSKSERLGGLRVDLVIGR</sequence>
<feature type="transmembrane region" description="Helical" evidence="15">
    <location>
        <begin position="352"/>
        <end position="371"/>
    </location>
</feature>
<keyword evidence="11" id="KW-0067">ATP-binding</keyword>
<dbReference type="GO" id="GO:0005886">
    <property type="term" value="C:plasma membrane"/>
    <property type="evidence" value="ECO:0007669"/>
    <property type="project" value="UniProtKB-SubCell"/>
</dbReference>
<dbReference type="Pfam" id="PF02518">
    <property type="entry name" value="HATPase_c"/>
    <property type="match status" value="1"/>
</dbReference>
<evidence type="ECO:0000256" key="14">
    <source>
        <dbReference type="ARBA" id="ARBA00023136"/>
    </source>
</evidence>
<evidence type="ECO:0000256" key="15">
    <source>
        <dbReference type="SAM" id="Phobius"/>
    </source>
</evidence>
<dbReference type="InterPro" id="IPR036097">
    <property type="entry name" value="HisK_dim/P_sf"/>
</dbReference>
<evidence type="ECO:0000256" key="6">
    <source>
        <dbReference type="ARBA" id="ARBA00022553"/>
    </source>
</evidence>
<dbReference type="Pfam" id="PF00512">
    <property type="entry name" value="HisKA"/>
    <property type="match status" value="1"/>
</dbReference>
<feature type="domain" description="Histidine kinase" evidence="16">
    <location>
        <begin position="431"/>
        <end position="629"/>
    </location>
</feature>
<name>A0A1I0YN06_9RHOB</name>
<dbReference type="SMART" id="SM00387">
    <property type="entry name" value="HATPase_c"/>
    <property type="match status" value="1"/>
</dbReference>
<dbReference type="InterPro" id="IPR050980">
    <property type="entry name" value="2C_sensor_his_kinase"/>
</dbReference>
<feature type="transmembrane region" description="Helical" evidence="15">
    <location>
        <begin position="211"/>
        <end position="231"/>
    </location>
</feature>
<keyword evidence="10 18" id="KW-0418">Kinase</keyword>
<dbReference type="InterPro" id="IPR036890">
    <property type="entry name" value="HATPase_C_sf"/>
</dbReference>
<evidence type="ECO:0000256" key="10">
    <source>
        <dbReference type="ARBA" id="ARBA00022777"/>
    </source>
</evidence>
<protein>
    <recommendedName>
        <fullName evidence="3">histidine kinase</fullName>
        <ecNumber evidence="3">2.7.13.3</ecNumber>
    </recommendedName>
</protein>
<dbReference type="Gene3D" id="1.10.287.130">
    <property type="match status" value="1"/>
</dbReference>
<keyword evidence="14 15" id="KW-0472">Membrane</keyword>
<comment type="subcellular location">
    <subcellularLocation>
        <location evidence="2">Cell inner membrane</location>
        <topology evidence="2">Multi-pass membrane protein</topology>
    </subcellularLocation>
</comment>
<accession>A0A1I0YN06</accession>
<evidence type="ECO:0000256" key="7">
    <source>
        <dbReference type="ARBA" id="ARBA00022679"/>
    </source>
</evidence>
<evidence type="ECO:0000256" key="4">
    <source>
        <dbReference type="ARBA" id="ARBA00022475"/>
    </source>
</evidence>
<dbReference type="CDD" id="cd00082">
    <property type="entry name" value="HisKA"/>
    <property type="match status" value="1"/>
</dbReference>
<keyword evidence="9" id="KW-0547">Nucleotide-binding</keyword>
<evidence type="ECO:0000256" key="3">
    <source>
        <dbReference type="ARBA" id="ARBA00012438"/>
    </source>
</evidence>
<dbReference type="PRINTS" id="PR00344">
    <property type="entry name" value="BCTRLSENSOR"/>
</dbReference>
<comment type="catalytic activity">
    <reaction evidence="1">
        <text>ATP + protein L-histidine = ADP + protein N-phospho-L-histidine.</text>
        <dbReference type="EC" id="2.7.13.3"/>
    </reaction>
</comment>
<gene>
    <name evidence="18" type="ORF">SAMN05421688_3237</name>
</gene>
<keyword evidence="4" id="KW-1003">Cell membrane</keyword>
<dbReference type="GO" id="GO:0000155">
    <property type="term" value="F:phosphorelay sensor kinase activity"/>
    <property type="evidence" value="ECO:0007669"/>
    <property type="project" value="InterPro"/>
</dbReference>
<evidence type="ECO:0000313" key="19">
    <source>
        <dbReference type="Proteomes" id="UP000198796"/>
    </source>
</evidence>
<evidence type="ECO:0000259" key="17">
    <source>
        <dbReference type="PROSITE" id="PS50885"/>
    </source>
</evidence>
<proteinExistence type="predicted"/>
<dbReference type="SMART" id="SM00388">
    <property type="entry name" value="HisKA"/>
    <property type="match status" value="1"/>
</dbReference>
<evidence type="ECO:0000256" key="11">
    <source>
        <dbReference type="ARBA" id="ARBA00022840"/>
    </source>
</evidence>
<evidence type="ECO:0000256" key="13">
    <source>
        <dbReference type="ARBA" id="ARBA00023012"/>
    </source>
</evidence>
<dbReference type="InterPro" id="IPR004358">
    <property type="entry name" value="Sig_transdc_His_kin-like_C"/>
</dbReference>
<dbReference type="Proteomes" id="UP000198796">
    <property type="component" value="Unassembled WGS sequence"/>
</dbReference>
<keyword evidence="6" id="KW-0597">Phosphoprotein</keyword>
<dbReference type="SUPFAM" id="SSF55874">
    <property type="entry name" value="ATPase domain of HSP90 chaperone/DNA topoisomerase II/histidine kinase"/>
    <property type="match status" value="1"/>
</dbReference>
<feature type="transmembrane region" description="Helical" evidence="15">
    <location>
        <begin position="181"/>
        <end position="199"/>
    </location>
</feature>
<dbReference type="SUPFAM" id="SSF47384">
    <property type="entry name" value="Homodimeric domain of signal transducing histidine kinase"/>
    <property type="match status" value="1"/>
</dbReference>
<dbReference type="AlphaFoldDB" id="A0A1I0YN06"/>
<keyword evidence="8 15" id="KW-0812">Transmembrane</keyword>
<evidence type="ECO:0000256" key="9">
    <source>
        <dbReference type="ARBA" id="ARBA00022741"/>
    </source>
</evidence>
<dbReference type="GO" id="GO:0005524">
    <property type="term" value="F:ATP binding"/>
    <property type="evidence" value="ECO:0007669"/>
    <property type="project" value="UniProtKB-KW"/>
</dbReference>
<dbReference type="SMART" id="SM00304">
    <property type="entry name" value="HAMP"/>
    <property type="match status" value="1"/>
</dbReference>
<keyword evidence="7" id="KW-0808">Transferase</keyword>
<keyword evidence="19" id="KW-1185">Reference proteome</keyword>
<feature type="domain" description="HAMP" evidence="17">
    <location>
        <begin position="372"/>
        <end position="423"/>
    </location>
</feature>
<keyword evidence="13" id="KW-0902">Two-component regulatory system</keyword>
<evidence type="ECO:0000256" key="1">
    <source>
        <dbReference type="ARBA" id="ARBA00000085"/>
    </source>
</evidence>
<dbReference type="PROSITE" id="PS50885">
    <property type="entry name" value="HAMP"/>
    <property type="match status" value="1"/>
</dbReference>
<evidence type="ECO:0000259" key="16">
    <source>
        <dbReference type="PROSITE" id="PS50109"/>
    </source>
</evidence>
<dbReference type="InterPro" id="IPR005467">
    <property type="entry name" value="His_kinase_dom"/>
</dbReference>
<evidence type="ECO:0000256" key="12">
    <source>
        <dbReference type="ARBA" id="ARBA00022989"/>
    </source>
</evidence>